<feature type="domain" description="Pilus formation protein N-terminal" evidence="2">
    <location>
        <begin position="21"/>
        <end position="90"/>
    </location>
</feature>
<dbReference type="Pfam" id="PF13629">
    <property type="entry name" value="T2SS-T3SS_pil_N"/>
    <property type="match status" value="1"/>
</dbReference>
<evidence type="ECO:0000256" key="1">
    <source>
        <dbReference type="SAM" id="SignalP"/>
    </source>
</evidence>
<dbReference type="AlphaFoldDB" id="A0A4R6RD87"/>
<feature type="chain" id="PRO_5020626909" evidence="1">
    <location>
        <begin position="22"/>
        <end position="155"/>
    </location>
</feature>
<protein>
    <submittedName>
        <fullName evidence="3">Putative type II/III system pilus formation protein</fullName>
    </submittedName>
</protein>
<organism evidence="3 4">
    <name type="scientific">Oharaeibacter diazotrophicus</name>
    <dbReference type="NCBI Taxonomy" id="1920512"/>
    <lineage>
        <taxon>Bacteria</taxon>
        <taxon>Pseudomonadati</taxon>
        <taxon>Pseudomonadota</taxon>
        <taxon>Alphaproteobacteria</taxon>
        <taxon>Hyphomicrobiales</taxon>
        <taxon>Pleomorphomonadaceae</taxon>
        <taxon>Oharaeibacter</taxon>
    </lineage>
</organism>
<dbReference type="RefSeq" id="WP_126540054.1">
    <property type="nucleotide sequence ID" value="NZ_BSPM01000002.1"/>
</dbReference>
<keyword evidence="4" id="KW-1185">Reference proteome</keyword>
<accession>A0A4R6RD87</accession>
<keyword evidence="1" id="KW-0732">Signal</keyword>
<dbReference type="EMBL" id="SNXY01000008">
    <property type="protein sequence ID" value="TDP84140.1"/>
    <property type="molecule type" value="Genomic_DNA"/>
</dbReference>
<reference evidence="3 4" key="1">
    <citation type="submission" date="2019-03" db="EMBL/GenBank/DDBJ databases">
        <title>Genomic Encyclopedia of Type Strains, Phase IV (KMG-IV): sequencing the most valuable type-strain genomes for metagenomic binning, comparative biology and taxonomic classification.</title>
        <authorList>
            <person name="Goeker M."/>
        </authorList>
    </citation>
    <scope>NUCLEOTIDE SEQUENCE [LARGE SCALE GENOMIC DNA]</scope>
    <source>
        <strain evidence="3 4">DSM 102969</strain>
    </source>
</reference>
<evidence type="ECO:0000313" key="3">
    <source>
        <dbReference type="EMBL" id="TDP84140.1"/>
    </source>
</evidence>
<dbReference type="Proteomes" id="UP000294547">
    <property type="component" value="Unassembled WGS sequence"/>
</dbReference>
<dbReference type="OrthoDB" id="9815749at2"/>
<evidence type="ECO:0000259" key="2">
    <source>
        <dbReference type="Pfam" id="PF13629"/>
    </source>
</evidence>
<proteinExistence type="predicted"/>
<name>A0A4R6RD87_9HYPH</name>
<gene>
    <name evidence="3" type="ORF">EDD54_2744</name>
</gene>
<feature type="signal peptide" evidence="1">
    <location>
        <begin position="1"/>
        <end position="21"/>
    </location>
</feature>
<evidence type="ECO:0000313" key="4">
    <source>
        <dbReference type="Proteomes" id="UP000294547"/>
    </source>
</evidence>
<comment type="caution">
    <text evidence="3">The sequence shown here is derived from an EMBL/GenBank/DDBJ whole genome shotgun (WGS) entry which is preliminary data.</text>
</comment>
<sequence length="155" mass="15713">MDGRFWIAAALATAVSGTASADQVSVTLDQAKIVRMAAPAGTVIIGNPAIADATLQDAQTLVITGRAYGTTNLLVLDASGEPIADDQLVVQAPTETVTVYRGAARASLSCSPVCQPTLVPGDAPDFFTATQLQATARAGNATGQTGNTPPASENR</sequence>
<dbReference type="InterPro" id="IPR032789">
    <property type="entry name" value="T2SS-T3SS_pil_N"/>
</dbReference>